<dbReference type="EMBL" id="JACHIP010000035">
    <property type="protein sequence ID" value="MBB5061284.1"/>
    <property type="molecule type" value="Genomic_DNA"/>
</dbReference>
<evidence type="ECO:0000256" key="5">
    <source>
        <dbReference type="ARBA" id="ARBA00023136"/>
    </source>
</evidence>
<comment type="subcellular location">
    <subcellularLocation>
        <location evidence="1">Cell membrane</location>
        <topology evidence="1">Multi-pass membrane protein</topology>
    </subcellularLocation>
</comment>
<gene>
    <name evidence="10" type="ORF">HDF16_006020</name>
</gene>
<evidence type="ECO:0000256" key="2">
    <source>
        <dbReference type="ARBA" id="ARBA00022475"/>
    </source>
</evidence>
<keyword evidence="4 8" id="KW-1133">Transmembrane helix</keyword>
<dbReference type="InterPro" id="IPR019476">
    <property type="entry name" value="T4SS_TraD_DNA-bd"/>
</dbReference>
<dbReference type="RefSeq" id="WP_184224090.1">
    <property type="nucleotide sequence ID" value="NZ_JACHIP010000035.1"/>
</dbReference>
<keyword evidence="3 8" id="KW-0812">Transmembrane</keyword>
<dbReference type="SUPFAM" id="SSF52540">
    <property type="entry name" value="P-loop containing nucleoside triphosphate hydrolases"/>
    <property type="match status" value="1"/>
</dbReference>
<feature type="non-terminal residue" evidence="10">
    <location>
        <position position="1"/>
    </location>
</feature>
<dbReference type="CDD" id="cd01127">
    <property type="entry name" value="TrwB_TraG_TraD_VirD4"/>
    <property type="match status" value="1"/>
</dbReference>
<keyword evidence="11" id="KW-1185">Reference proteome</keyword>
<reference evidence="10 11" key="1">
    <citation type="submission" date="2020-08" db="EMBL/GenBank/DDBJ databases">
        <title>Genomic Encyclopedia of Type Strains, Phase IV (KMG-V): Genome sequencing to study the core and pangenomes of soil and plant-associated prokaryotes.</title>
        <authorList>
            <person name="Whitman W."/>
        </authorList>
    </citation>
    <scope>NUCLEOTIDE SEQUENCE [LARGE SCALE GENOMIC DNA]</scope>
    <source>
        <strain evidence="10 11">M8UP14</strain>
    </source>
</reference>
<feature type="region of interest" description="Disordered" evidence="7">
    <location>
        <begin position="584"/>
        <end position="622"/>
    </location>
</feature>
<feature type="domain" description="Type IV secretion system coupling protein TraD DNA-binding" evidence="9">
    <location>
        <begin position="183"/>
        <end position="547"/>
    </location>
</feature>
<comment type="caution">
    <text evidence="10">The sequence shown here is derived from an EMBL/GenBank/DDBJ whole genome shotgun (WGS) entry which is preliminary data.</text>
</comment>
<dbReference type="GO" id="GO:0005886">
    <property type="term" value="C:plasma membrane"/>
    <property type="evidence" value="ECO:0007669"/>
    <property type="project" value="UniProtKB-SubCell"/>
</dbReference>
<keyword evidence="5 8" id="KW-0472">Membrane</keyword>
<evidence type="ECO:0000256" key="4">
    <source>
        <dbReference type="ARBA" id="ARBA00022989"/>
    </source>
</evidence>
<dbReference type="Proteomes" id="UP000540989">
    <property type="component" value="Unassembled WGS sequence"/>
</dbReference>
<dbReference type="Pfam" id="PF10412">
    <property type="entry name" value="TrwB_AAD_bind"/>
    <property type="match status" value="1"/>
</dbReference>
<keyword evidence="2" id="KW-1003">Cell membrane</keyword>
<feature type="compositionally biased region" description="Low complexity" evidence="7">
    <location>
        <begin position="591"/>
        <end position="600"/>
    </location>
</feature>
<evidence type="ECO:0000256" key="1">
    <source>
        <dbReference type="ARBA" id="ARBA00004651"/>
    </source>
</evidence>
<evidence type="ECO:0000259" key="9">
    <source>
        <dbReference type="Pfam" id="PF10412"/>
    </source>
</evidence>
<keyword evidence="6" id="KW-0175">Coiled coil</keyword>
<feature type="coiled-coil region" evidence="6">
    <location>
        <begin position="658"/>
        <end position="701"/>
    </location>
</feature>
<feature type="transmembrane region" description="Helical" evidence="8">
    <location>
        <begin position="91"/>
        <end position="111"/>
    </location>
</feature>
<dbReference type="InterPro" id="IPR051539">
    <property type="entry name" value="T4SS-coupling_protein"/>
</dbReference>
<dbReference type="AlphaFoldDB" id="A0A7W7ZJW5"/>
<evidence type="ECO:0000256" key="3">
    <source>
        <dbReference type="ARBA" id="ARBA00022692"/>
    </source>
</evidence>
<evidence type="ECO:0000313" key="10">
    <source>
        <dbReference type="EMBL" id="MBB5061284.1"/>
    </source>
</evidence>
<organism evidence="10 11">
    <name type="scientific">Granulicella aggregans</name>
    <dbReference type="NCBI Taxonomy" id="474949"/>
    <lineage>
        <taxon>Bacteria</taxon>
        <taxon>Pseudomonadati</taxon>
        <taxon>Acidobacteriota</taxon>
        <taxon>Terriglobia</taxon>
        <taxon>Terriglobales</taxon>
        <taxon>Acidobacteriaceae</taxon>
        <taxon>Granulicella</taxon>
    </lineage>
</organism>
<name>A0A7W7ZJW5_9BACT</name>
<evidence type="ECO:0000256" key="6">
    <source>
        <dbReference type="SAM" id="Coils"/>
    </source>
</evidence>
<protein>
    <submittedName>
        <fullName evidence="10">Type IV secretory pathway TraG/TraD family ATPase VirD4</fullName>
    </submittedName>
</protein>
<evidence type="ECO:0000256" key="8">
    <source>
        <dbReference type="SAM" id="Phobius"/>
    </source>
</evidence>
<evidence type="ECO:0000256" key="7">
    <source>
        <dbReference type="SAM" id="MobiDB-lite"/>
    </source>
</evidence>
<accession>A0A7W7ZJW5</accession>
<dbReference type="Gene3D" id="3.40.50.300">
    <property type="entry name" value="P-loop containing nucleotide triphosphate hydrolases"/>
    <property type="match status" value="1"/>
</dbReference>
<dbReference type="InterPro" id="IPR027417">
    <property type="entry name" value="P-loop_NTPase"/>
</dbReference>
<sequence>AGSAFHQAGEYRLFYLYGAKKRQPRLALPFDFEDGQTTLPNGKTVPIQLTAFSQAQGYRWFGRGLPKRLQDTSLYGWLRLTFFKGESLPRLFLLTYIEAGVLLAIMLWFAVPADIKRLKVLKYGRVLRGPEMMSPREFHRAVMREFWRHPLGEFRAWRASKEGGNQAHLGLGFKTTEMTGLMRIPPGKEFQHFQMMGDTGAGKTTLIMQLLRQIRDRGDVAIVYDPASEFVQRFYDKKRGDIILNPLDARCPFWSPAMEIESNQEATTISESLYQPSGGSSNSSNKEFFYRTPAQIFAHLLREGPTPHTLAEWMADESLLQKKVKGTEMAFYIDRKAGPQAAGVLASLGLVAQSLRLLPRKEETTSMWNATDWAKRREGWIFITSKKSQREVLRPLISLWIDILVMRLMEIPKPGQKQVWFVIDELASLQKLPQLHSAMTESRKSKNPLVVGFQGRAQLEDIYGKIAEVMLSQPATKIFMKTTEGKAAEWISDTLGKVEIERLKETHFDGSRAGKNYTIDRQIDPLVMASEISGLEDRRAYLKLGNRIARFDFDYHGLPTVTDAFIPRENADDKLKFDRRTLEPLAPPAAPAGAEAQTQPLTVTEPKPEAKEPQVPKQKGGAQYRRALTVFGDGPEEKAKAQTIELSAPEPSGIAAVAAEFLQELQQFRESLEEQGRDFSEDELKAVKEEWADIVKRAEEQPEQTTSDPIMLTDFDPYLIPLHDHQDHTHILPSSNDERFSLTLE</sequence>
<dbReference type="PANTHER" id="PTHR37937">
    <property type="entry name" value="CONJUGATIVE TRANSFER: DNA TRANSPORT"/>
    <property type="match status" value="1"/>
</dbReference>
<proteinExistence type="predicted"/>
<dbReference type="PANTHER" id="PTHR37937:SF1">
    <property type="entry name" value="CONJUGATIVE TRANSFER: DNA TRANSPORT"/>
    <property type="match status" value="1"/>
</dbReference>
<evidence type="ECO:0000313" key="11">
    <source>
        <dbReference type="Proteomes" id="UP000540989"/>
    </source>
</evidence>